<comment type="caution">
    <text evidence="4">The sequence shown here is derived from an EMBL/GenBank/DDBJ whole genome shotgun (WGS) entry which is preliminary data.</text>
</comment>
<dbReference type="GO" id="GO:0004672">
    <property type="term" value="F:protein kinase activity"/>
    <property type="evidence" value="ECO:0007669"/>
    <property type="project" value="InterPro"/>
</dbReference>
<protein>
    <recommendedName>
        <fullName evidence="3">Protein kinase domain-containing protein</fullName>
    </recommendedName>
</protein>
<dbReference type="AlphaFoldDB" id="A0A915Z225"/>
<keyword evidence="1" id="KW-0547">Nucleotide-binding</keyword>
<dbReference type="PANTHER" id="PTHR45832">
    <property type="entry name" value="SERINE/THREONINE-PROTEIN KINASE SAMKA-RELATED-RELATED"/>
    <property type="match status" value="1"/>
</dbReference>
<dbReference type="GO" id="GO:0005524">
    <property type="term" value="F:ATP binding"/>
    <property type="evidence" value="ECO:0007669"/>
    <property type="project" value="UniProtKB-KW"/>
</dbReference>
<dbReference type="OrthoDB" id="2442276at2759"/>
<dbReference type="EMBL" id="CAGKOT010000012">
    <property type="protein sequence ID" value="CAB5358218.1"/>
    <property type="molecule type" value="Genomic_DNA"/>
</dbReference>
<dbReference type="InterPro" id="IPR051931">
    <property type="entry name" value="PAK3-like"/>
</dbReference>
<sequence length="310" mass="36247">MNLKKRKKGVYEKVETKTFFKYVNNSYLQRGWTHDGLSYEDYLHVTFLLTYYNNIQEIGLGKLGKVYRANWKNSHRCFTLKSLFDLNNITAKEIINELKFQYDVNFHENIICFYGITNFNQGEIPSNDSKKYLLVMEYADSALQLVSAISYLHDEGIVHRDLHSSSSILVHRNSIKLADFGLTKRIEESSNLPYVDPKLPSVNEPFNDFVNRIIQDLRKTNVPGDYIKICTECWDNDLDNRPAIYQIIDKLKTIVTRENYNCITNFQSTSEREHEINQESSTISNNPNLPEINFNMIVNEIVNLLNKNWS</sequence>
<dbReference type="Proteomes" id="UP000684084">
    <property type="component" value="Unassembled WGS sequence"/>
</dbReference>
<accession>A0A915Z225</accession>
<dbReference type="PROSITE" id="PS50011">
    <property type="entry name" value="PROTEIN_KINASE_DOM"/>
    <property type="match status" value="1"/>
</dbReference>
<dbReference type="Pfam" id="PF00069">
    <property type="entry name" value="Pkinase"/>
    <property type="match status" value="1"/>
</dbReference>
<reference evidence="4" key="1">
    <citation type="submission" date="2020-05" db="EMBL/GenBank/DDBJ databases">
        <authorList>
            <person name="Rincon C."/>
            <person name="Sanders R I."/>
            <person name="Robbins C."/>
            <person name="Chaturvedi A."/>
        </authorList>
    </citation>
    <scope>NUCLEOTIDE SEQUENCE</scope>
    <source>
        <strain evidence="4">CHB12</strain>
    </source>
</reference>
<dbReference type="InterPro" id="IPR000719">
    <property type="entry name" value="Prot_kinase_dom"/>
</dbReference>
<evidence type="ECO:0000313" key="4">
    <source>
        <dbReference type="EMBL" id="CAB5358218.1"/>
    </source>
</evidence>
<name>A0A915Z225_9GLOM</name>
<gene>
    <name evidence="4" type="ORF">CHRIB12_LOCUS7184</name>
</gene>
<organism evidence="4 5">
    <name type="scientific">Rhizophagus irregularis</name>
    <dbReference type="NCBI Taxonomy" id="588596"/>
    <lineage>
        <taxon>Eukaryota</taxon>
        <taxon>Fungi</taxon>
        <taxon>Fungi incertae sedis</taxon>
        <taxon>Mucoromycota</taxon>
        <taxon>Glomeromycotina</taxon>
        <taxon>Glomeromycetes</taxon>
        <taxon>Glomerales</taxon>
        <taxon>Glomeraceae</taxon>
        <taxon>Rhizophagus</taxon>
    </lineage>
</organism>
<evidence type="ECO:0000256" key="1">
    <source>
        <dbReference type="ARBA" id="ARBA00022741"/>
    </source>
</evidence>
<feature type="domain" description="Protein kinase" evidence="3">
    <location>
        <begin position="52"/>
        <end position="310"/>
    </location>
</feature>
<keyword evidence="2" id="KW-0067">ATP-binding</keyword>
<evidence type="ECO:0000313" key="5">
    <source>
        <dbReference type="Proteomes" id="UP000684084"/>
    </source>
</evidence>
<proteinExistence type="predicted"/>
<dbReference type="PANTHER" id="PTHR45832:SF22">
    <property type="entry name" value="SERINE_THREONINE-PROTEIN KINASE SAMKA-RELATED"/>
    <property type="match status" value="1"/>
</dbReference>
<evidence type="ECO:0000256" key="2">
    <source>
        <dbReference type="ARBA" id="ARBA00022840"/>
    </source>
</evidence>
<evidence type="ECO:0000259" key="3">
    <source>
        <dbReference type="PROSITE" id="PS50011"/>
    </source>
</evidence>